<protein>
    <submittedName>
        <fullName evidence="2">Uncharacterized protein</fullName>
    </submittedName>
</protein>
<proteinExistence type="predicted"/>
<name>A0ABW8JM74_9GAMM</name>
<organism evidence="2 3">
    <name type="scientific">Dyella jejuensis</name>
    <dbReference type="NCBI Taxonomy" id="1432009"/>
    <lineage>
        <taxon>Bacteria</taxon>
        <taxon>Pseudomonadati</taxon>
        <taxon>Pseudomonadota</taxon>
        <taxon>Gammaproteobacteria</taxon>
        <taxon>Lysobacterales</taxon>
        <taxon>Rhodanobacteraceae</taxon>
        <taxon>Dyella</taxon>
    </lineage>
</organism>
<dbReference type="Proteomes" id="UP001620461">
    <property type="component" value="Unassembled WGS sequence"/>
</dbReference>
<evidence type="ECO:0000313" key="2">
    <source>
        <dbReference type="EMBL" id="MFK2902220.1"/>
    </source>
</evidence>
<gene>
    <name evidence="2" type="ORF">ISP15_17975</name>
</gene>
<keyword evidence="3" id="KW-1185">Reference proteome</keyword>
<feature type="region of interest" description="Disordered" evidence="1">
    <location>
        <begin position="144"/>
        <end position="171"/>
    </location>
</feature>
<dbReference type="RefSeq" id="WP_404549346.1">
    <property type="nucleotide sequence ID" value="NZ_JADIKJ010000036.1"/>
</dbReference>
<sequence>MGGDLGDTTPSLDDLLSQFGIPAQPLNLDNTDVLDNGSLYDSGAASTDLVPAISSGTSGLLLDDGYLQSVVSDSMNNVLLAYANNNQTPSSPADGLANTASTDGSLVSSIGNVTGALTGVPGIGGAAQVISAVANGVNALSQAVNSGSTDGSADDNPAYTGASNGASDSRVAPAWSFEPSGTLSIVMGGLTTGTDDTSPSNAIDLSPIASSPAAGNTMPTIAIDDSMGPPTISAPDIEPLTSMTIQDVLQPPILLSPISAPPSLEASPSLDWSFNLGALTPMPQMIAAQQINFTATLPRSSLPQSVDPVPNDYAPLPALQDSTPSLLAHQVQQQQLGAVGLFLLGTGLLAAGREEGPEVVAPGDNPGALVPGGILADAAEVSPISSGEGLSEVVGGSVPSSGSQISNLRTISSAEANAPFISDAATAQGWQPPYADGPGVRTFTTADDLPFVRLHTEADNAPGGFLVRQDEIAQLGNDPQAIQNYLGLKDTPAYISNVNVPVGTRMQAGIIGPQPNFGLYTNSGMQYQLLEQISTSSFYNTRPLQ</sequence>
<comment type="caution">
    <text evidence="2">The sequence shown here is derived from an EMBL/GenBank/DDBJ whole genome shotgun (WGS) entry which is preliminary data.</text>
</comment>
<dbReference type="EMBL" id="JADIKJ010000036">
    <property type="protein sequence ID" value="MFK2902220.1"/>
    <property type="molecule type" value="Genomic_DNA"/>
</dbReference>
<accession>A0ABW8JM74</accession>
<evidence type="ECO:0000313" key="3">
    <source>
        <dbReference type="Proteomes" id="UP001620461"/>
    </source>
</evidence>
<evidence type="ECO:0000256" key="1">
    <source>
        <dbReference type="SAM" id="MobiDB-lite"/>
    </source>
</evidence>
<reference evidence="2 3" key="1">
    <citation type="submission" date="2020-10" db="EMBL/GenBank/DDBJ databases">
        <title>Phylogeny of dyella-like bacteria.</title>
        <authorList>
            <person name="Fu J."/>
        </authorList>
    </citation>
    <scope>NUCLEOTIDE SEQUENCE [LARGE SCALE GENOMIC DNA]</scope>
    <source>
        <strain evidence="2 3">JP1</strain>
    </source>
</reference>